<keyword evidence="1" id="KW-0812">Transmembrane</keyword>
<proteinExistence type="predicted"/>
<reference evidence="4" key="1">
    <citation type="journal article" date="2023" name="Mol. Biol. Evol.">
        <title>Third-Generation Sequencing Reveals the Adaptive Role of the Epigenome in Three Deep-Sea Polychaetes.</title>
        <authorList>
            <person name="Perez M."/>
            <person name="Aroh O."/>
            <person name="Sun Y."/>
            <person name="Lan Y."/>
            <person name="Juniper S.K."/>
            <person name="Young C.R."/>
            <person name="Angers B."/>
            <person name="Qian P.Y."/>
        </authorList>
    </citation>
    <scope>NUCLEOTIDE SEQUENCE</scope>
    <source>
        <strain evidence="4">P08H-3</strain>
    </source>
</reference>
<keyword evidence="5" id="KW-1185">Reference proteome</keyword>
<evidence type="ECO:0000313" key="4">
    <source>
        <dbReference type="EMBL" id="KAK2144459.1"/>
    </source>
</evidence>
<feature type="domain" description="IgGFc-binding protein N-terminal" evidence="3">
    <location>
        <begin position="122"/>
        <end position="362"/>
    </location>
</feature>
<dbReference type="PANTHER" id="PTHR46534">
    <property type="entry name" value="IGGFC_BINDING DOMAIN-CONTAINING PROTEIN"/>
    <property type="match status" value="1"/>
</dbReference>
<dbReference type="InterPro" id="IPR035234">
    <property type="entry name" value="IgGFc-bd_N"/>
</dbReference>
<organism evidence="4 5">
    <name type="scientific">Paralvinella palmiformis</name>
    <dbReference type="NCBI Taxonomy" id="53620"/>
    <lineage>
        <taxon>Eukaryota</taxon>
        <taxon>Metazoa</taxon>
        <taxon>Spiralia</taxon>
        <taxon>Lophotrochozoa</taxon>
        <taxon>Annelida</taxon>
        <taxon>Polychaeta</taxon>
        <taxon>Sedentaria</taxon>
        <taxon>Canalipalpata</taxon>
        <taxon>Terebellida</taxon>
        <taxon>Terebelliformia</taxon>
        <taxon>Alvinellidae</taxon>
        <taxon>Paralvinella</taxon>
    </lineage>
</organism>
<keyword evidence="2" id="KW-0732">Signal</keyword>
<dbReference type="PANTHER" id="PTHR46534:SF1">
    <property type="entry name" value="IGGFC-BINDING PROTEIN N-TERMINAL DOMAIN-CONTAINING PROTEIN"/>
    <property type="match status" value="1"/>
</dbReference>
<sequence length="630" mass="70523">FTMFVILIISLASVAGEKDHDVHFILNAIGDNTCATDSYLCVTSLKERNSDIMLHLPRRPEVGMMKGIARYGHWTNITLPHYVRMKEYDMQDDGIEVKASSPIGLHLMQPVQCGGRITQITPTYLLDNSTDISYDNISYNGGEMLRRELDSFQTMLFSWNRSISRIDINSSAPVAVFYAEADGVTSQPLPVTRWGNHFITFPISQRSDIVQITVTFIFHVFTAAEDDTSVLLTKYSRTSAFNLSTQLALDFELPPGDFITIQSERPVMVLQHTGGHCTDTGEGSRLCSTSSVTIVPSLKGVAMRYLLNPLNQGNNTTVTINMIVKGQQINNILFNDVALPHRNKEMINLYLYGVTGQFNLYRLELLATSGIIKHRNNGFLLISQTTPLMHVQSQEDKVLKEEQNGSILGTNIPITGKQLSDPHSTSIMRNTSSSSYTGLTSDIFTINSTSWITNISHSPFTTSSQVTDHNPSTSSFNNRKSFKEYLDGHLNDILKQETKAVSDVRGLPSVIHRSGIPFVVKKDKDVDEINFHEMETRHIWRENNGDGQSLDITVIAVIVSLASAIILVIVVVFGFFIAEFVYCKDKITLAKVLFSVRRFTNTRRRLGDTGPLIKDNFEMFPHEYDNGISP</sequence>
<feature type="signal peptide" evidence="2">
    <location>
        <begin position="1"/>
        <end position="16"/>
    </location>
</feature>
<dbReference type="AlphaFoldDB" id="A0AAD9MVG0"/>
<evidence type="ECO:0000256" key="2">
    <source>
        <dbReference type="SAM" id="SignalP"/>
    </source>
</evidence>
<dbReference type="EMBL" id="JAODUP010000755">
    <property type="protein sequence ID" value="KAK2144459.1"/>
    <property type="molecule type" value="Genomic_DNA"/>
</dbReference>
<keyword evidence="1" id="KW-1133">Transmembrane helix</keyword>
<evidence type="ECO:0000256" key="1">
    <source>
        <dbReference type="SAM" id="Phobius"/>
    </source>
</evidence>
<keyword evidence="1" id="KW-0472">Membrane</keyword>
<protein>
    <recommendedName>
        <fullName evidence="3">IgGFc-binding protein N-terminal domain-containing protein</fullName>
    </recommendedName>
</protein>
<gene>
    <name evidence="4" type="ORF">LSH36_755g01008</name>
</gene>
<dbReference type="Proteomes" id="UP001208570">
    <property type="component" value="Unassembled WGS sequence"/>
</dbReference>
<evidence type="ECO:0000313" key="5">
    <source>
        <dbReference type="Proteomes" id="UP001208570"/>
    </source>
</evidence>
<feature type="chain" id="PRO_5042284085" description="IgGFc-binding protein N-terminal domain-containing protein" evidence="2">
    <location>
        <begin position="17"/>
        <end position="630"/>
    </location>
</feature>
<feature type="transmembrane region" description="Helical" evidence="1">
    <location>
        <begin position="554"/>
        <end position="582"/>
    </location>
</feature>
<name>A0AAD9MVG0_9ANNE</name>
<accession>A0AAD9MVG0</accession>
<dbReference type="Pfam" id="PF17517">
    <property type="entry name" value="IgGFc_binding"/>
    <property type="match status" value="1"/>
</dbReference>
<comment type="caution">
    <text evidence="4">The sequence shown here is derived from an EMBL/GenBank/DDBJ whole genome shotgun (WGS) entry which is preliminary data.</text>
</comment>
<evidence type="ECO:0000259" key="3">
    <source>
        <dbReference type="Pfam" id="PF17517"/>
    </source>
</evidence>
<feature type="non-terminal residue" evidence="4">
    <location>
        <position position="1"/>
    </location>
</feature>